<evidence type="ECO:0000256" key="1">
    <source>
        <dbReference type="SAM" id="MobiDB-lite"/>
    </source>
</evidence>
<evidence type="ECO:0000313" key="2">
    <source>
        <dbReference type="EMBL" id="VDM05202.1"/>
    </source>
</evidence>
<name>A0A183TQR8_SCHSO</name>
<sequence length="207" mass="23120">DNRWNRSDSCSGDCKSASWTYDETKPFQTRTRRRRQSNNKHRHKNAQYNCSLGAVSPIDCQNSLSNAPKLYHAADCSSDHSPPSAVAAAAAHKPQSTGVTGNVLYQISSLKKCGTGRKKHSVKFSKETRQPESQMKAERAERFVGHSAGDNDCQDVPGISNHHKLPVLQCQRVTTMRERLAGLEMTLEDQPVDIESEIDAYSRFLFP</sequence>
<gene>
    <name evidence="2" type="ORF">SSLN_LOCUS18816</name>
</gene>
<feature type="region of interest" description="Disordered" evidence="1">
    <location>
        <begin position="25"/>
        <end position="45"/>
    </location>
</feature>
<evidence type="ECO:0000313" key="3">
    <source>
        <dbReference type="Proteomes" id="UP000275846"/>
    </source>
</evidence>
<dbReference type="Proteomes" id="UP000275846">
    <property type="component" value="Unassembled WGS sequence"/>
</dbReference>
<dbReference type="EMBL" id="UYSU01045410">
    <property type="protein sequence ID" value="VDM05202.1"/>
    <property type="molecule type" value="Genomic_DNA"/>
</dbReference>
<keyword evidence="3" id="KW-1185">Reference proteome</keyword>
<reference evidence="4" key="1">
    <citation type="submission" date="2016-06" db="UniProtKB">
        <authorList>
            <consortium name="WormBaseParasite"/>
        </authorList>
    </citation>
    <scope>IDENTIFICATION</scope>
</reference>
<dbReference type="WBParaSite" id="SSLN_0001953201-mRNA-1">
    <property type="protein sequence ID" value="SSLN_0001953201-mRNA-1"/>
    <property type="gene ID" value="SSLN_0001953201"/>
</dbReference>
<feature type="compositionally biased region" description="Basic residues" evidence="1">
    <location>
        <begin position="30"/>
        <end position="45"/>
    </location>
</feature>
<evidence type="ECO:0000313" key="4">
    <source>
        <dbReference type="WBParaSite" id="SSLN_0001953201-mRNA-1"/>
    </source>
</evidence>
<protein>
    <submittedName>
        <fullName evidence="4">Potassium voltage-gated channel, subfamily H (Eag-related), member 6</fullName>
    </submittedName>
</protein>
<accession>A0A183TQR8</accession>
<reference evidence="2 3" key="2">
    <citation type="submission" date="2018-11" db="EMBL/GenBank/DDBJ databases">
        <authorList>
            <consortium name="Pathogen Informatics"/>
        </authorList>
    </citation>
    <scope>NUCLEOTIDE SEQUENCE [LARGE SCALE GENOMIC DNA]</scope>
    <source>
        <strain evidence="2 3">NST_G2</strain>
    </source>
</reference>
<proteinExistence type="predicted"/>
<dbReference type="AlphaFoldDB" id="A0A183TQR8"/>
<organism evidence="4">
    <name type="scientific">Schistocephalus solidus</name>
    <name type="common">Tapeworm</name>
    <dbReference type="NCBI Taxonomy" id="70667"/>
    <lineage>
        <taxon>Eukaryota</taxon>
        <taxon>Metazoa</taxon>
        <taxon>Spiralia</taxon>
        <taxon>Lophotrochozoa</taxon>
        <taxon>Platyhelminthes</taxon>
        <taxon>Cestoda</taxon>
        <taxon>Eucestoda</taxon>
        <taxon>Diphyllobothriidea</taxon>
        <taxon>Diphyllobothriidae</taxon>
        <taxon>Schistocephalus</taxon>
    </lineage>
</organism>